<evidence type="ECO:0000256" key="1">
    <source>
        <dbReference type="ARBA" id="ARBA00022729"/>
    </source>
</evidence>
<keyword evidence="5 6" id="KW-0413">Isomerase</keyword>
<dbReference type="RefSeq" id="WP_036365199.1">
    <property type="nucleotide sequence ID" value="NZ_AOMT01000022.1"/>
</dbReference>
<protein>
    <submittedName>
        <fullName evidence="9">PpiC-type peptidyl-prolyl cis-trans isomerase</fullName>
    </submittedName>
</protein>
<evidence type="ECO:0000256" key="3">
    <source>
        <dbReference type="ARBA" id="ARBA00023110"/>
    </source>
</evidence>
<dbReference type="EMBL" id="AOMT01000022">
    <property type="protein sequence ID" value="KDN25254.1"/>
    <property type="molecule type" value="Genomic_DNA"/>
</dbReference>
<dbReference type="SUPFAM" id="SSF54534">
    <property type="entry name" value="FKBP-like"/>
    <property type="match status" value="2"/>
</dbReference>
<evidence type="ECO:0000259" key="8">
    <source>
        <dbReference type="PROSITE" id="PS50198"/>
    </source>
</evidence>
<dbReference type="Gene3D" id="3.10.50.40">
    <property type="match status" value="2"/>
</dbReference>
<dbReference type="Proteomes" id="UP000035860">
    <property type="component" value="Unassembled WGS sequence"/>
</dbReference>
<dbReference type="InterPro" id="IPR015391">
    <property type="entry name" value="SurA_N"/>
</dbReference>
<keyword evidence="10" id="KW-1185">Reference proteome</keyword>
<evidence type="ECO:0000256" key="5">
    <source>
        <dbReference type="ARBA" id="ARBA00023235"/>
    </source>
</evidence>
<dbReference type="InterPro" id="IPR046357">
    <property type="entry name" value="PPIase_dom_sf"/>
</dbReference>
<dbReference type="InterPro" id="IPR050280">
    <property type="entry name" value="OMP_Chaperone_SurA"/>
</dbReference>
<feature type="domain" description="PpiC" evidence="8">
    <location>
        <begin position="183"/>
        <end position="284"/>
    </location>
</feature>
<evidence type="ECO:0000256" key="4">
    <source>
        <dbReference type="ARBA" id="ARBA00023186"/>
    </source>
</evidence>
<dbReference type="Pfam" id="PF09312">
    <property type="entry name" value="SurA_N"/>
    <property type="match status" value="1"/>
</dbReference>
<evidence type="ECO:0000256" key="7">
    <source>
        <dbReference type="SAM" id="SignalP"/>
    </source>
</evidence>
<dbReference type="Pfam" id="PF00639">
    <property type="entry name" value="Rotamase"/>
    <property type="match status" value="2"/>
</dbReference>
<dbReference type="InterPro" id="IPR027304">
    <property type="entry name" value="Trigger_fact/SurA_dom_sf"/>
</dbReference>
<feature type="domain" description="PpiC" evidence="8">
    <location>
        <begin position="293"/>
        <end position="392"/>
    </location>
</feature>
<feature type="signal peptide" evidence="7">
    <location>
        <begin position="1"/>
        <end position="28"/>
    </location>
</feature>
<dbReference type="GO" id="GO:0003755">
    <property type="term" value="F:peptidyl-prolyl cis-trans isomerase activity"/>
    <property type="evidence" value="ECO:0007669"/>
    <property type="project" value="UniProtKB-KW"/>
</dbReference>
<evidence type="ECO:0000256" key="6">
    <source>
        <dbReference type="PROSITE-ProRule" id="PRU00278"/>
    </source>
</evidence>
<reference evidence="9 10" key="1">
    <citation type="journal article" date="2014" name="Genome Announc.">
        <title>Draft Genome Sequence of Moraxella bovoculi Strain 237T (ATCC BAA-1259T) Isolated from a Calf with Infectious Bovine Keratoconjunctivitis.</title>
        <authorList>
            <person name="Calcutt M.J."/>
            <person name="Foecking M.F."/>
            <person name="Martin N.T."/>
            <person name="Mhlanga-Mutangadura T."/>
            <person name="Reilly T.J."/>
        </authorList>
    </citation>
    <scope>NUCLEOTIDE SEQUENCE [LARGE SCALE GENOMIC DNA]</scope>
    <source>
        <strain evidence="9 10">237</strain>
    </source>
</reference>
<evidence type="ECO:0000313" key="10">
    <source>
        <dbReference type="Proteomes" id="UP000035860"/>
    </source>
</evidence>
<keyword evidence="1 7" id="KW-0732">Signal</keyword>
<sequence>MQGKFLIRPLFMGLLAVSALGSSVIASANISISQSTDGIIAAVNDEIILKSELIAASAALAAEYQANNINATPAQIQRAALDSLITRKIQLGIIKRAGVTTNEAVINRQMLQIARSQGLDSLAALQSSLDSKQAGSYAALRKQLIEDAAIGALWQHQVLTRVNITDQEVEAFLNSPDAASISQTQYHLIHIRVPYKADASTKDKARAQSVAEQITTNLQNGDSLNAALDKVKDYEPQPQGADTGMINQSALPAHIAAQITNLSAGSVTQPIVTEAGIDVVKLVAKNDNARVLIPEWQTSHILARVDDTQNAAMAEQKINALYNELQKGADFANLAATYSDDSGSAQQRGSLGWVGEDQMVPEFENVMKNTEKGDYSTPFRSQFGWHILKVDNERTRDVTDQYRKNAAREMIFSRIAPQAEEDWIQEMRAAAHIEIFE</sequence>
<feature type="chain" id="PRO_5007753346" evidence="7">
    <location>
        <begin position="29"/>
        <end position="437"/>
    </location>
</feature>
<keyword evidence="4" id="KW-0143">Chaperone</keyword>
<gene>
    <name evidence="9" type="ORF">MBO_05584</name>
</gene>
<accession>A0A066UM77</accession>
<dbReference type="OrthoDB" id="14196at2"/>
<organism evidence="9 10">
    <name type="scientific">Moraxella bovoculi 237</name>
    <dbReference type="NCBI Taxonomy" id="743974"/>
    <lineage>
        <taxon>Bacteria</taxon>
        <taxon>Pseudomonadati</taxon>
        <taxon>Pseudomonadota</taxon>
        <taxon>Gammaproteobacteria</taxon>
        <taxon>Moraxellales</taxon>
        <taxon>Moraxellaceae</taxon>
        <taxon>Moraxella</taxon>
    </lineage>
</organism>
<evidence type="ECO:0000256" key="2">
    <source>
        <dbReference type="ARBA" id="ARBA00022764"/>
    </source>
</evidence>
<dbReference type="InterPro" id="IPR000297">
    <property type="entry name" value="PPIase_PpiC"/>
</dbReference>
<comment type="caution">
    <text evidence="9">The sequence shown here is derived from an EMBL/GenBank/DDBJ whole genome shotgun (WGS) entry which is preliminary data.</text>
</comment>
<dbReference type="PANTHER" id="PTHR47637:SF1">
    <property type="entry name" value="CHAPERONE SURA"/>
    <property type="match status" value="1"/>
</dbReference>
<keyword evidence="3 6" id="KW-0697">Rotamase</keyword>
<proteinExistence type="predicted"/>
<dbReference type="SUPFAM" id="SSF109998">
    <property type="entry name" value="Triger factor/SurA peptide-binding domain-like"/>
    <property type="match status" value="1"/>
</dbReference>
<evidence type="ECO:0000313" key="9">
    <source>
        <dbReference type="EMBL" id="KDN25254.1"/>
    </source>
</evidence>
<name>A0A066UM77_9GAMM</name>
<dbReference type="AlphaFoldDB" id="A0A066UM77"/>
<dbReference type="PANTHER" id="PTHR47637">
    <property type="entry name" value="CHAPERONE SURA"/>
    <property type="match status" value="1"/>
</dbReference>
<keyword evidence="2" id="KW-0574">Periplasm</keyword>
<dbReference type="Gene3D" id="1.10.4030.10">
    <property type="entry name" value="Porin chaperone SurA, peptide-binding domain"/>
    <property type="match status" value="1"/>
</dbReference>
<dbReference type="PROSITE" id="PS50198">
    <property type="entry name" value="PPIC_PPIASE_2"/>
    <property type="match status" value="2"/>
</dbReference>
<dbReference type="PROSITE" id="PS01096">
    <property type="entry name" value="PPIC_PPIASE_1"/>
    <property type="match status" value="1"/>
</dbReference>
<dbReference type="eggNOG" id="COG0760">
    <property type="taxonomic scope" value="Bacteria"/>
</dbReference>
<dbReference type="InterPro" id="IPR023058">
    <property type="entry name" value="PPIase_PpiC_CS"/>
</dbReference>